<dbReference type="InterPro" id="IPR036388">
    <property type="entry name" value="WH-like_DNA-bd_sf"/>
</dbReference>
<sequence length="35" mass="4096">MVPLLRELVLGRSVIIEWLAKSLNRTADRLWHHTA</sequence>
<dbReference type="Proteomes" id="UP000885748">
    <property type="component" value="Unassembled WGS sequence"/>
</dbReference>
<organism evidence="1">
    <name type="scientific">Marinobacter antarcticus</name>
    <dbReference type="NCBI Taxonomy" id="564117"/>
    <lineage>
        <taxon>Bacteria</taxon>
        <taxon>Pseudomonadati</taxon>
        <taxon>Pseudomonadota</taxon>
        <taxon>Gammaproteobacteria</taxon>
        <taxon>Pseudomonadales</taxon>
        <taxon>Marinobacteraceae</taxon>
        <taxon>Marinobacter</taxon>
    </lineage>
</organism>
<proteinExistence type="predicted"/>
<dbReference type="Gene3D" id="1.10.10.10">
    <property type="entry name" value="Winged helix-like DNA-binding domain superfamily/Winged helix DNA-binding domain"/>
    <property type="match status" value="1"/>
</dbReference>
<protein>
    <submittedName>
        <fullName evidence="1">Uncharacterized protein</fullName>
    </submittedName>
</protein>
<evidence type="ECO:0000313" key="1">
    <source>
        <dbReference type="EMBL" id="HEA51919.1"/>
    </source>
</evidence>
<reference evidence="1" key="1">
    <citation type="journal article" date="2020" name="mSystems">
        <title>Genome- and Community-Level Interaction Insights into Carbon Utilization and Element Cycling Functions of Hydrothermarchaeota in Hydrothermal Sediment.</title>
        <authorList>
            <person name="Zhou Z."/>
            <person name="Liu Y."/>
            <person name="Xu W."/>
            <person name="Pan J."/>
            <person name="Luo Z.H."/>
            <person name="Li M."/>
        </authorList>
    </citation>
    <scope>NUCLEOTIDE SEQUENCE [LARGE SCALE GENOMIC DNA]</scope>
    <source>
        <strain evidence="1">HyVt-357</strain>
    </source>
</reference>
<name>A0A831R4I2_9GAMM</name>
<comment type="caution">
    <text evidence="1">The sequence shown here is derived from an EMBL/GenBank/DDBJ whole genome shotgun (WGS) entry which is preliminary data.</text>
</comment>
<gene>
    <name evidence="1" type="ORF">ENI00_06265</name>
</gene>
<dbReference type="EMBL" id="DRGY01000049">
    <property type="protein sequence ID" value="HEA51919.1"/>
    <property type="molecule type" value="Genomic_DNA"/>
</dbReference>
<dbReference type="AlphaFoldDB" id="A0A831R4I2"/>
<accession>A0A831R4I2</accession>